<keyword evidence="3" id="KW-1003">Cell membrane</keyword>
<dbReference type="AlphaFoldDB" id="A0AA88WA01"/>
<keyword evidence="2" id="KW-0217">Developmental protein</keyword>
<dbReference type="GO" id="GO:0048367">
    <property type="term" value="P:shoot system development"/>
    <property type="evidence" value="ECO:0007669"/>
    <property type="project" value="UniProtKB-ARBA"/>
</dbReference>
<keyword evidence="6" id="KW-0472">Membrane</keyword>
<evidence type="ECO:0000313" key="8">
    <source>
        <dbReference type="EMBL" id="KAK3022054.1"/>
    </source>
</evidence>
<evidence type="ECO:0000313" key="9">
    <source>
        <dbReference type="Proteomes" id="UP001188597"/>
    </source>
</evidence>
<evidence type="ECO:0000256" key="1">
    <source>
        <dbReference type="ARBA" id="ARBA00004162"/>
    </source>
</evidence>
<comment type="similarity">
    <text evidence="7">Belongs to the DVL/RTFL small polypeptides family.</text>
</comment>
<dbReference type="GO" id="GO:0005886">
    <property type="term" value="C:plasma membrane"/>
    <property type="evidence" value="ECO:0007669"/>
    <property type="project" value="UniProtKB-SubCell"/>
</dbReference>
<keyword evidence="4" id="KW-0812">Transmembrane</keyword>
<dbReference type="InterPro" id="IPR051525">
    <property type="entry name" value="DVL_RTFL_regulatory"/>
</dbReference>
<keyword evidence="9" id="KW-1185">Reference proteome</keyword>
<organism evidence="8 9">
    <name type="scientific">Escallonia herrerae</name>
    <dbReference type="NCBI Taxonomy" id="1293975"/>
    <lineage>
        <taxon>Eukaryota</taxon>
        <taxon>Viridiplantae</taxon>
        <taxon>Streptophyta</taxon>
        <taxon>Embryophyta</taxon>
        <taxon>Tracheophyta</taxon>
        <taxon>Spermatophyta</taxon>
        <taxon>Magnoliopsida</taxon>
        <taxon>eudicotyledons</taxon>
        <taxon>Gunneridae</taxon>
        <taxon>Pentapetalae</taxon>
        <taxon>asterids</taxon>
        <taxon>campanulids</taxon>
        <taxon>Escalloniales</taxon>
        <taxon>Escalloniaceae</taxon>
        <taxon>Escallonia</taxon>
    </lineage>
</organism>
<comment type="caution">
    <text evidence="8">The sequence shown here is derived from an EMBL/GenBank/DDBJ whole genome shotgun (WGS) entry which is preliminary data.</text>
</comment>
<sequence length="95" mass="11062">MEVNESSTSFRSRGHEHVQGTCKSFGEKCSHVAKKQRAKFYILRRCIAMLCNMFLLNEVLKFHLKKEKILVIIRLQVYLYGGNTVNTRVSRQPES</sequence>
<dbReference type="InterPro" id="IPR012552">
    <property type="entry name" value="DVL"/>
</dbReference>
<keyword evidence="5" id="KW-1133">Transmembrane helix</keyword>
<dbReference type="Pfam" id="PF08137">
    <property type="entry name" value="DVL"/>
    <property type="match status" value="1"/>
</dbReference>
<dbReference type="GO" id="GO:0008285">
    <property type="term" value="P:negative regulation of cell population proliferation"/>
    <property type="evidence" value="ECO:0007669"/>
    <property type="project" value="InterPro"/>
</dbReference>
<evidence type="ECO:0000256" key="4">
    <source>
        <dbReference type="ARBA" id="ARBA00022692"/>
    </source>
</evidence>
<comment type="subcellular location">
    <subcellularLocation>
        <location evidence="1">Cell membrane</location>
        <topology evidence="1">Single-pass membrane protein</topology>
    </subcellularLocation>
</comment>
<evidence type="ECO:0000256" key="3">
    <source>
        <dbReference type="ARBA" id="ARBA00022475"/>
    </source>
</evidence>
<dbReference type="Proteomes" id="UP001188597">
    <property type="component" value="Unassembled WGS sequence"/>
</dbReference>
<evidence type="ECO:0000256" key="7">
    <source>
        <dbReference type="ARBA" id="ARBA00024340"/>
    </source>
</evidence>
<proteinExistence type="inferred from homology"/>
<evidence type="ECO:0000256" key="5">
    <source>
        <dbReference type="ARBA" id="ARBA00022989"/>
    </source>
</evidence>
<evidence type="ECO:0000256" key="6">
    <source>
        <dbReference type="ARBA" id="ARBA00023136"/>
    </source>
</evidence>
<dbReference type="PANTHER" id="PTHR33102">
    <property type="entry name" value="DVL19-RELATED-RELATED"/>
    <property type="match status" value="1"/>
</dbReference>
<gene>
    <name evidence="8" type="ORF">RJ639_047322</name>
</gene>
<reference evidence="8" key="1">
    <citation type="submission" date="2022-12" db="EMBL/GenBank/DDBJ databases">
        <title>Draft genome assemblies for two species of Escallonia (Escalloniales).</title>
        <authorList>
            <person name="Chanderbali A."/>
            <person name="Dervinis C."/>
            <person name="Anghel I."/>
            <person name="Soltis D."/>
            <person name="Soltis P."/>
            <person name="Zapata F."/>
        </authorList>
    </citation>
    <scope>NUCLEOTIDE SEQUENCE</scope>
    <source>
        <strain evidence="8">UCBG64.0493</strain>
        <tissue evidence="8">Leaf</tissue>
    </source>
</reference>
<dbReference type="EMBL" id="JAVXUP010000730">
    <property type="protein sequence ID" value="KAK3022054.1"/>
    <property type="molecule type" value="Genomic_DNA"/>
</dbReference>
<accession>A0AA88WA01</accession>
<protein>
    <submittedName>
        <fullName evidence="8">Uncharacterized protein</fullName>
    </submittedName>
</protein>
<evidence type="ECO:0000256" key="2">
    <source>
        <dbReference type="ARBA" id="ARBA00022473"/>
    </source>
</evidence>
<name>A0AA88WA01_9ASTE</name>